<dbReference type="RefSeq" id="WP_220201862.1">
    <property type="nucleotide sequence ID" value="NZ_BNJK01000001.1"/>
</dbReference>
<protein>
    <recommendedName>
        <fullName evidence="2">DUF3592 domain-containing protein</fullName>
    </recommendedName>
</protein>
<gene>
    <name evidence="3" type="ORF">KSF_009760</name>
</gene>
<evidence type="ECO:0000256" key="1">
    <source>
        <dbReference type="SAM" id="Phobius"/>
    </source>
</evidence>
<feature type="transmembrane region" description="Helical" evidence="1">
    <location>
        <begin position="12"/>
        <end position="36"/>
    </location>
</feature>
<keyword evidence="1" id="KW-1133">Transmembrane helix</keyword>
<sequence length="179" mass="19325">MGCLRLGYSFLVSLLAAVIFTIVGALGGAILSLVLSHGSGSVASIVSPLDILTANSTGALIGAGAGALIGLYGVIRATKRASDINWLKRNGRCITAIVAEIQTKRESRQVPYTTANGTYYRTESSTYYVVVARWVNPQTRQTHTFHSERRTFYPKKYAPGSSISVLIDPQNPQRSFVEV</sequence>
<reference evidence="3" key="1">
    <citation type="submission" date="2020-10" db="EMBL/GenBank/DDBJ databases">
        <title>Taxonomic study of unclassified bacteria belonging to the class Ktedonobacteria.</title>
        <authorList>
            <person name="Yabe S."/>
            <person name="Wang C.M."/>
            <person name="Zheng Y."/>
            <person name="Sakai Y."/>
            <person name="Cavaletti L."/>
            <person name="Monciardini P."/>
            <person name="Donadio S."/>
        </authorList>
    </citation>
    <scope>NUCLEOTIDE SEQUENCE</scope>
    <source>
        <strain evidence="3">ID150040</strain>
    </source>
</reference>
<name>A0A8J3IE92_9CHLR</name>
<keyword evidence="4" id="KW-1185">Reference proteome</keyword>
<keyword evidence="1" id="KW-0812">Transmembrane</keyword>
<keyword evidence="1" id="KW-0472">Membrane</keyword>
<dbReference type="Pfam" id="PF12158">
    <property type="entry name" value="DUF3592"/>
    <property type="match status" value="1"/>
</dbReference>
<evidence type="ECO:0000259" key="2">
    <source>
        <dbReference type="Pfam" id="PF12158"/>
    </source>
</evidence>
<evidence type="ECO:0000313" key="4">
    <source>
        <dbReference type="Proteomes" id="UP000597444"/>
    </source>
</evidence>
<dbReference type="Proteomes" id="UP000597444">
    <property type="component" value="Unassembled WGS sequence"/>
</dbReference>
<organism evidence="3 4">
    <name type="scientific">Reticulibacter mediterranei</name>
    <dbReference type="NCBI Taxonomy" id="2778369"/>
    <lineage>
        <taxon>Bacteria</taxon>
        <taxon>Bacillati</taxon>
        <taxon>Chloroflexota</taxon>
        <taxon>Ktedonobacteria</taxon>
        <taxon>Ktedonobacterales</taxon>
        <taxon>Reticulibacteraceae</taxon>
        <taxon>Reticulibacter</taxon>
    </lineage>
</organism>
<evidence type="ECO:0000313" key="3">
    <source>
        <dbReference type="EMBL" id="GHO90928.1"/>
    </source>
</evidence>
<dbReference type="EMBL" id="BNJK01000001">
    <property type="protein sequence ID" value="GHO90928.1"/>
    <property type="molecule type" value="Genomic_DNA"/>
</dbReference>
<dbReference type="InterPro" id="IPR021994">
    <property type="entry name" value="DUF3592"/>
</dbReference>
<feature type="transmembrane region" description="Helical" evidence="1">
    <location>
        <begin position="56"/>
        <end position="75"/>
    </location>
</feature>
<accession>A0A8J3IE92</accession>
<comment type="caution">
    <text evidence="3">The sequence shown here is derived from an EMBL/GenBank/DDBJ whole genome shotgun (WGS) entry which is preliminary data.</text>
</comment>
<proteinExistence type="predicted"/>
<dbReference type="AlphaFoldDB" id="A0A8J3IE92"/>
<feature type="domain" description="DUF3592" evidence="2">
    <location>
        <begin position="103"/>
        <end position="178"/>
    </location>
</feature>